<evidence type="ECO:0000256" key="1">
    <source>
        <dbReference type="SAM" id="MobiDB-lite"/>
    </source>
</evidence>
<evidence type="ECO:0000313" key="4">
    <source>
        <dbReference type="Proteomes" id="UP000054988"/>
    </source>
</evidence>
<dbReference type="InterPro" id="IPR050357">
    <property type="entry name" value="Arrestin_domain-protein"/>
</dbReference>
<name>A0A0W0EV48_MONRR</name>
<dbReference type="PANTHER" id="PTHR11188:SF17">
    <property type="entry name" value="FI21816P1"/>
    <property type="match status" value="1"/>
</dbReference>
<gene>
    <name evidence="3" type="ORF">WG66_19447</name>
</gene>
<accession>A0A0W0EV48</accession>
<dbReference type="GO" id="GO:0005829">
    <property type="term" value="C:cytosol"/>
    <property type="evidence" value="ECO:0007669"/>
    <property type="project" value="TreeGrafter"/>
</dbReference>
<dbReference type="Gene3D" id="2.60.40.640">
    <property type="match status" value="2"/>
</dbReference>
<dbReference type="Proteomes" id="UP000054988">
    <property type="component" value="Unassembled WGS sequence"/>
</dbReference>
<feature type="region of interest" description="Disordered" evidence="1">
    <location>
        <begin position="218"/>
        <end position="360"/>
    </location>
</feature>
<dbReference type="InterPro" id="IPR011022">
    <property type="entry name" value="Arrestin_C-like"/>
</dbReference>
<feature type="compositionally biased region" description="Polar residues" evidence="1">
    <location>
        <begin position="813"/>
        <end position="835"/>
    </location>
</feature>
<dbReference type="PANTHER" id="PTHR11188">
    <property type="entry name" value="ARRESTIN DOMAIN CONTAINING PROTEIN"/>
    <property type="match status" value="1"/>
</dbReference>
<feature type="compositionally biased region" description="Low complexity" evidence="1">
    <location>
        <begin position="273"/>
        <end position="290"/>
    </location>
</feature>
<dbReference type="EMBL" id="LATX01002510">
    <property type="protein sequence ID" value="KTB27942.1"/>
    <property type="molecule type" value="Genomic_DNA"/>
</dbReference>
<evidence type="ECO:0000313" key="3">
    <source>
        <dbReference type="EMBL" id="KTB27942.1"/>
    </source>
</evidence>
<evidence type="ECO:0000259" key="2">
    <source>
        <dbReference type="SMART" id="SM01017"/>
    </source>
</evidence>
<dbReference type="GO" id="GO:0030674">
    <property type="term" value="F:protein-macromolecule adaptor activity"/>
    <property type="evidence" value="ECO:0007669"/>
    <property type="project" value="TreeGrafter"/>
</dbReference>
<feature type="region of interest" description="Disordered" evidence="1">
    <location>
        <begin position="117"/>
        <end position="204"/>
    </location>
</feature>
<feature type="compositionally biased region" description="Low complexity" evidence="1">
    <location>
        <begin position="446"/>
        <end position="460"/>
    </location>
</feature>
<dbReference type="eggNOG" id="KOG3780">
    <property type="taxonomic scope" value="Eukaryota"/>
</dbReference>
<reference evidence="3 4" key="1">
    <citation type="submission" date="2015-12" db="EMBL/GenBank/DDBJ databases">
        <title>Draft genome sequence of Moniliophthora roreri, the causal agent of frosty pod rot of cacao.</title>
        <authorList>
            <person name="Aime M.C."/>
            <person name="Diaz-Valderrama J.R."/>
            <person name="Kijpornyongpan T."/>
            <person name="Phillips-Mora W."/>
        </authorList>
    </citation>
    <scope>NUCLEOTIDE SEQUENCE [LARGE SCALE GENOMIC DNA]</scope>
    <source>
        <strain evidence="3 4">MCA 2952</strain>
    </source>
</reference>
<organism evidence="3 4">
    <name type="scientific">Moniliophthora roreri</name>
    <name type="common">Frosty pod rot fungus</name>
    <name type="synonym">Monilia roreri</name>
    <dbReference type="NCBI Taxonomy" id="221103"/>
    <lineage>
        <taxon>Eukaryota</taxon>
        <taxon>Fungi</taxon>
        <taxon>Dikarya</taxon>
        <taxon>Basidiomycota</taxon>
        <taxon>Agaricomycotina</taxon>
        <taxon>Agaricomycetes</taxon>
        <taxon>Agaricomycetidae</taxon>
        <taxon>Agaricales</taxon>
        <taxon>Marasmiineae</taxon>
        <taxon>Marasmiaceae</taxon>
        <taxon>Moniliophthora</taxon>
    </lineage>
</organism>
<dbReference type="InterPro" id="IPR014752">
    <property type="entry name" value="Arrestin-like_C"/>
</dbReference>
<dbReference type="GO" id="GO:0070086">
    <property type="term" value="P:ubiquitin-dependent endocytosis"/>
    <property type="evidence" value="ECO:0007669"/>
    <property type="project" value="TreeGrafter"/>
</dbReference>
<feature type="compositionally biased region" description="Polar residues" evidence="1">
    <location>
        <begin position="336"/>
        <end position="348"/>
    </location>
</feature>
<feature type="compositionally biased region" description="Low complexity" evidence="1">
    <location>
        <begin position="157"/>
        <end position="203"/>
    </location>
</feature>
<feature type="region of interest" description="Disordered" evidence="1">
    <location>
        <begin position="374"/>
        <end position="461"/>
    </location>
</feature>
<feature type="region of interest" description="Disordered" evidence="1">
    <location>
        <begin position="809"/>
        <end position="843"/>
    </location>
</feature>
<dbReference type="GO" id="GO:0031625">
    <property type="term" value="F:ubiquitin protein ligase binding"/>
    <property type="evidence" value="ECO:0007669"/>
    <property type="project" value="TreeGrafter"/>
</dbReference>
<dbReference type="GO" id="GO:0005886">
    <property type="term" value="C:plasma membrane"/>
    <property type="evidence" value="ECO:0007669"/>
    <property type="project" value="TreeGrafter"/>
</dbReference>
<proteinExistence type="predicted"/>
<feature type="domain" description="Arrestin C-terminal-like" evidence="2">
    <location>
        <begin position="573"/>
        <end position="775"/>
    </location>
</feature>
<dbReference type="Pfam" id="PF02752">
    <property type="entry name" value="Arrestin_C"/>
    <property type="match status" value="1"/>
</dbReference>
<feature type="compositionally biased region" description="Polar residues" evidence="1">
    <location>
        <begin position="391"/>
        <end position="405"/>
    </location>
</feature>
<sequence>MPTDATKTGLQIKLAESAVFLQTTGSTGSRDGSQTQPTVLRGLLQFDVGKPVKVKEIKVELQAKSIVGWVEGIGTHRTDNSESHKVFSATHTVFSAPGSSSSAPIAEEDDVESIYPDSVFTGNGVGPGAARNSVYSVMSGDSDRGGPSSRDGHRSSRQSASSSILPPTPSTSTSFASSSHTPSLTPSSYTTTSSLASSPSTPSDFTSLAAVRPLHLHGYEDSSSTTSSRRVSFDELQMPKPSFYNSNRRPYHRRSTSNPVSIDPDLEDVPEVTTTPHTSPHSSPNPNYTTLLEPPPYSHDSQYAPNNSETRSEQAEGARLAPVRPHSVSRDDTHSQHGNSRASGSPSGQAEEYRGREKKKKRFSFSAIFNAIRGKSKSRPKSKSRVSVISQEQLNDTSDTSTQREGSYAGSDRRREAGTISLRSGVSGDSGDTVTANGLRGGRKTGTGSDTSSQSASQSGRNRLSFGVISDMLGADADVNKEKGAVVEGDGWREFKRGTYTYPISFVVPGHAPPTLDCPNGNVAWKIKGTVVRAGTFSSNIITTHPVLVIATPSPSLSSPSADEELVVVERSWEDQLHYLLSISGRSFHIGGRIPISFCLVPLREVKIHRVSVVLEEKIEYWTNFKRVARADPIVPYQLITVRQAPQEAGSDTPDHILPLHSSSLQVLQDSPLASVLDKREINEDNAVAFAGAGPWKWDVEIDLPGTCRSLHSSCKNRRSNMRVEHLLKCVLRVERGVDADSPLSEEGDRPNVKKKRKLFDIVIQTPVTIVDCRCSPEWTALPYYDTIFPEPGISHPCPCVERKLAEVEKRTSTVPRNRMSNDYSKRSSLATGERTTSEKRASTISAISASSFKRLSSISSSQSAEVTRDTALQETMAALLRNETSNSATDTLALRNLQFERLVSGRENAEGERVPAYEG</sequence>
<dbReference type="AlphaFoldDB" id="A0A0W0EV48"/>
<dbReference type="SMART" id="SM01017">
    <property type="entry name" value="Arrestin_C"/>
    <property type="match status" value="1"/>
</dbReference>
<comment type="caution">
    <text evidence="3">The sequence shown here is derived from an EMBL/GenBank/DDBJ whole genome shotgun (WGS) entry which is preliminary data.</text>
</comment>
<protein>
    <recommendedName>
        <fullName evidence="2">Arrestin C-terminal-like domain-containing protein</fullName>
    </recommendedName>
</protein>
<feature type="compositionally biased region" description="Basic residues" evidence="1">
    <location>
        <begin position="374"/>
        <end position="384"/>
    </location>
</feature>
<feature type="compositionally biased region" description="Polar residues" evidence="1">
    <location>
        <begin position="299"/>
        <end position="309"/>
    </location>
</feature>